<gene>
    <name evidence="3" type="ORF">F4Y60_10910</name>
</gene>
<name>A0A6B0Y0N8_9RHOB</name>
<evidence type="ECO:0000259" key="1">
    <source>
        <dbReference type="Pfam" id="PF01609"/>
    </source>
</evidence>
<dbReference type="InterPro" id="IPR002559">
    <property type="entry name" value="Transposase_11"/>
</dbReference>
<reference evidence="3" key="1">
    <citation type="submission" date="2019-09" db="EMBL/GenBank/DDBJ databases">
        <title>Characterisation of the sponge microbiome using genome-centric metagenomics.</title>
        <authorList>
            <person name="Engelberts J.P."/>
            <person name="Robbins S.J."/>
            <person name="De Goeij J.M."/>
            <person name="Aranda M."/>
            <person name="Bell S.C."/>
            <person name="Webster N.S."/>
        </authorList>
    </citation>
    <scope>NUCLEOTIDE SEQUENCE</scope>
    <source>
        <strain evidence="3">SB0664_bin_43</strain>
    </source>
</reference>
<organism evidence="3">
    <name type="scientific">Boseongicola sp. SB0664_bin_43</name>
    <dbReference type="NCBI Taxonomy" id="2604844"/>
    <lineage>
        <taxon>Bacteria</taxon>
        <taxon>Pseudomonadati</taxon>
        <taxon>Pseudomonadota</taxon>
        <taxon>Alphaproteobacteria</taxon>
        <taxon>Rhodobacterales</taxon>
        <taxon>Paracoccaceae</taxon>
        <taxon>Boseongicola</taxon>
    </lineage>
</organism>
<proteinExistence type="predicted"/>
<feature type="domain" description="Insertion element IS402-like" evidence="2">
    <location>
        <begin position="10"/>
        <end position="76"/>
    </location>
</feature>
<dbReference type="GO" id="GO:0003677">
    <property type="term" value="F:DNA binding"/>
    <property type="evidence" value="ECO:0007669"/>
    <property type="project" value="InterPro"/>
</dbReference>
<evidence type="ECO:0000259" key="2">
    <source>
        <dbReference type="Pfam" id="PF13340"/>
    </source>
</evidence>
<dbReference type="PANTHER" id="PTHR46637:SF1">
    <property type="entry name" value="BLL5188 PROTEIN"/>
    <property type="match status" value="1"/>
</dbReference>
<dbReference type="InterPro" id="IPR025161">
    <property type="entry name" value="IS402-like_dom"/>
</dbReference>
<accession>A0A6B0Y0N8</accession>
<dbReference type="EMBL" id="VXRY01000442">
    <property type="protein sequence ID" value="MXY34574.1"/>
    <property type="molecule type" value="Genomic_DNA"/>
</dbReference>
<dbReference type="AlphaFoldDB" id="A0A6B0Y0N8"/>
<dbReference type="PANTHER" id="PTHR46637">
    <property type="entry name" value="TIS1421-TRANSPOSASE PROTEIN A"/>
    <property type="match status" value="1"/>
</dbReference>
<dbReference type="GO" id="GO:0004803">
    <property type="term" value="F:transposase activity"/>
    <property type="evidence" value="ECO:0007669"/>
    <property type="project" value="InterPro"/>
</dbReference>
<evidence type="ECO:0000313" key="3">
    <source>
        <dbReference type="EMBL" id="MXY34574.1"/>
    </source>
</evidence>
<comment type="caution">
    <text evidence="3">The sequence shown here is derived from an EMBL/GenBank/DDBJ whole genome shotgun (WGS) entry which is preliminary data.</text>
</comment>
<dbReference type="GO" id="GO:0006313">
    <property type="term" value="P:DNA transposition"/>
    <property type="evidence" value="ECO:0007669"/>
    <property type="project" value="InterPro"/>
</dbReference>
<dbReference type="Pfam" id="PF13340">
    <property type="entry name" value="DUF4096"/>
    <property type="match status" value="1"/>
</dbReference>
<dbReference type="NCBIfam" id="NF033580">
    <property type="entry name" value="transpos_IS5_3"/>
    <property type="match status" value="1"/>
</dbReference>
<sequence>MDGADRRHVARIAPLLPGKATEPGVTAADNRQFLDAVPWRFRTGSPWRDIPERFGIWDSVFRRFRLWAVSGVFERAFDALSEEFDLDHVFADGTIVQAHQKASGVRGGTGMRGIGPSLGGLTRKIVAVVDALGCLARIVILPGRAQHLAGVPALLEDLRFGAFIGDKAFDSDRLLEEVEGRGAVLVIPPKRNRTASRDHDREMCMWRHQIEGFFAKIEEFRAVAARNDKTGGSFATGIHLVAGVIAAT</sequence>
<protein>
    <submittedName>
        <fullName evidence="3">IS5 family transposase</fullName>
    </submittedName>
</protein>
<dbReference type="Pfam" id="PF01609">
    <property type="entry name" value="DDE_Tnp_1"/>
    <property type="match status" value="1"/>
</dbReference>
<dbReference type="InterPro" id="IPR052909">
    <property type="entry name" value="Transposase_6_like"/>
</dbReference>
<feature type="domain" description="Transposase IS4-like" evidence="1">
    <location>
        <begin position="85"/>
        <end position="203"/>
    </location>
</feature>